<dbReference type="InterPro" id="IPR036723">
    <property type="entry name" value="Alpha-catenin/vinculin-like_sf"/>
</dbReference>
<dbReference type="Gene3D" id="1.20.120.230">
    <property type="entry name" value="Alpha-catenin/vinculin-like"/>
    <property type="match status" value="1"/>
</dbReference>
<protein>
    <recommendedName>
        <fullName evidence="3">Vinculin</fullName>
    </recommendedName>
</protein>
<proteinExistence type="inferred from homology"/>
<dbReference type="SUPFAM" id="SSF47220">
    <property type="entry name" value="alpha-catenin/vinculin-like"/>
    <property type="match status" value="1"/>
</dbReference>
<name>A0A2C9KMK4_BIOGL</name>
<evidence type="ECO:0000256" key="5">
    <source>
        <dbReference type="ARBA" id="ARBA00023203"/>
    </source>
</evidence>
<dbReference type="STRING" id="6526.A0A2C9KMK4"/>
<dbReference type="Proteomes" id="UP000076420">
    <property type="component" value="Unassembled WGS sequence"/>
</dbReference>
<keyword evidence="5" id="KW-0009">Actin-binding</keyword>
<dbReference type="Pfam" id="PF01044">
    <property type="entry name" value="Vinculin"/>
    <property type="match status" value="1"/>
</dbReference>
<evidence type="ECO:0000313" key="7">
    <source>
        <dbReference type="Proteomes" id="UP000076420"/>
    </source>
</evidence>
<evidence type="ECO:0000256" key="1">
    <source>
        <dbReference type="ARBA" id="ARBA00004496"/>
    </source>
</evidence>
<evidence type="ECO:0000313" key="6">
    <source>
        <dbReference type="EnsemblMetazoa" id="BGLB021366-PA"/>
    </source>
</evidence>
<dbReference type="PANTHER" id="PTHR46180">
    <property type="entry name" value="VINCULIN"/>
    <property type="match status" value="1"/>
</dbReference>
<keyword evidence="4" id="KW-0963">Cytoplasm</keyword>
<evidence type="ECO:0000256" key="3">
    <source>
        <dbReference type="ARBA" id="ARBA00014125"/>
    </source>
</evidence>
<accession>A0A2C9KMK4</accession>
<dbReference type="AlphaFoldDB" id="A0A2C9KMK4"/>
<organism evidence="6 7">
    <name type="scientific">Biomphalaria glabrata</name>
    <name type="common">Bloodfluke planorb</name>
    <name type="synonym">Freshwater snail</name>
    <dbReference type="NCBI Taxonomy" id="6526"/>
    <lineage>
        <taxon>Eukaryota</taxon>
        <taxon>Metazoa</taxon>
        <taxon>Spiralia</taxon>
        <taxon>Lophotrochozoa</taxon>
        <taxon>Mollusca</taxon>
        <taxon>Gastropoda</taxon>
        <taxon>Heterobranchia</taxon>
        <taxon>Euthyneura</taxon>
        <taxon>Panpulmonata</taxon>
        <taxon>Hygrophila</taxon>
        <taxon>Lymnaeoidea</taxon>
        <taxon>Planorbidae</taxon>
        <taxon>Biomphalaria</taxon>
    </lineage>
</organism>
<dbReference type="EnsemblMetazoa" id="BGLB021366-RA">
    <property type="protein sequence ID" value="BGLB021366-PA"/>
    <property type="gene ID" value="BGLB021366"/>
</dbReference>
<dbReference type="GO" id="GO:0051015">
    <property type="term" value="F:actin filament binding"/>
    <property type="evidence" value="ECO:0007669"/>
    <property type="project" value="InterPro"/>
</dbReference>
<dbReference type="GO" id="GO:0005737">
    <property type="term" value="C:cytoplasm"/>
    <property type="evidence" value="ECO:0007669"/>
    <property type="project" value="UniProtKB-SubCell"/>
</dbReference>
<evidence type="ECO:0000256" key="4">
    <source>
        <dbReference type="ARBA" id="ARBA00022490"/>
    </source>
</evidence>
<dbReference type="InterPro" id="IPR006077">
    <property type="entry name" value="Vinculin/catenin"/>
</dbReference>
<comment type="subcellular location">
    <subcellularLocation>
        <location evidence="1">Cytoplasm</location>
    </subcellularLocation>
</comment>
<dbReference type="GO" id="GO:0007155">
    <property type="term" value="P:cell adhesion"/>
    <property type="evidence" value="ECO:0007669"/>
    <property type="project" value="InterPro"/>
</dbReference>
<evidence type="ECO:0000256" key="2">
    <source>
        <dbReference type="ARBA" id="ARBA00008376"/>
    </source>
</evidence>
<dbReference type="InterPro" id="IPR017997">
    <property type="entry name" value="Vinculin"/>
</dbReference>
<sequence>MRMNLLSVCERIPTIGTQLKILSTVKATMLGAQEPIPAPDGSEIACGNCQFLYVFCMGNARNDVIIFFNYHFYA</sequence>
<comment type="similarity">
    <text evidence="2">Belongs to the vinculin/alpha-catenin family.</text>
</comment>
<reference evidence="6" key="1">
    <citation type="submission" date="2020-05" db="UniProtKB">
        <authorList>
            <consortium name="EnsemblMetazoa"/>
        </authorList>
    </citation>
    <scope>IDENTIFICATION</scope>
    <source>
        <strain evidence="6">BB02</strain>
    </source>
</reference>
<dbReference type="VEuPathDB" id="VectorBase:BGLB021366"/>
<dbReference type="VEuPathDB" id="VectorBase:BGLAX_030399"/>
<dbReference type="KEGG" id="bgt:106057831"/>
<gene>
    <name evidence="6" type="primary">106057831</name>
</gene>